<gene>
    <name evidence="1" type="ORF">NSCI0253_LOCUS28888</name>
</gene>
<sequence length="100" mass="10575">MGNSTGSISGPSVSRDKKMHSKLVCVGCGCSDQWCSPVIASDVKCCCCEGSAKMDPTQLKEARDFCEARCGFKCGPVVGDAMNPLVDNNELIVVADKKLI</sequence>
<name>A0A7S1AHN6_NOCSC</name>
<proteinExistence type="predicted"/>
<evidence type="ECO:0000313" key="1">
    <source>
        <dbReference type="EMBL" id="CAD8854536.1"/>
    </source>
</evidence>
<dbReference type="EMBL" id="HBFQ01040751">
    <property type="protein sequence ID" value="CAD8854536.1"/>
    <property type="molecule type" value="Transcribed_RNA"/>
</dbReference>
<organism evidence="1">
    <name type="scientific">Noctiluca scintillans</name>
    <name type="common">Sea sparkle</name>
    <name type="synonym">Red tide dinoflagellate</name>
    <dbReference type="NCBI Taxonomy" id="2966"/>
    <lineage>
        <taxon>Eukaryota</taxon>
        <taxon>Sar</taxon>
        <taxon>Alveolata</taxon>
        <taxon>Dinophyceae</taxon>
        <taxon>Noctilucales</taxon>
        <taxon>Noctilucaceae</taxon>
        <taxon>Noctiluca</taxon>
    </lineage>
</organism>
<protein>
    <submittedName>
        <fullName evidence="1">Uncharacterized protein</fullName>
    </submittedName>
</protein>
<accession>A0A7S1AHN6</accession>
<reference evidence="1" key="1">
    <citation type="submission" date="2021-01" db="EMBL/GenBank/DDBJ databases">
        <authorList>
            <person name="Corre E."/>
            <person name="Pelletier E."/>
            <person name="Niang G."/>
            <person name="Scheremetjew M."/>
            <person name="Finn R."/>
            <person name="Kale V."/>
            <person name="Holt S."/>
            <person name="Cochrane G."/>
            <person name="Meng A."/>
            <person name="Brown T."/>
            <person name="Cohen L."/>
        </authorList>
    </citation>
    <scope>NUCLEOTIDE SEQUENCE</scope>
</reference>
<dbReference type="AlphaFoldDB" id="A0A7S1AHN6"/>